<name>B0X740_CULQU</name>
<dbReference type="Gene3D" id="1.20.1270.60">
    <property type="entry name" value="Arfaptin homology (AH) domain/BAR domain"/>
    <property type="match status" value="1"/>
</dbReference>
<evidence type="ECO:0000313" key="3">
    <source>
        <dbReference type="EMBL" id="EDS41734.1"/>
    </source>
</evidence>
<keyword evidence="1" id="KW-0175">Coiled coil</keyword>
<sequence length="82" mass="10043">MHFLFVPLIKLKRFELPTIFNIRQQLNEQLKFLDVRVESQISLIQELQDFFRRRGEVELDYSKSLDKLAKSLQLRHKEQRQK</sequence>
<dbReference type="STRING" id="7176.B0X740"/>
<dbReference type="HOGENOM" id="CLU_2560546_0_0_1"/>
<dbReference type="EnsemblMetazoa" id="CPIJ014917-RA">
    <property type="protein sequence ID" value="CPIJ014917-PA"/>
    <property type="gene ID" value="CPIJ014917"/>
</dbReference>
<dbReference type="InParanoid" id="B0X740"/>
<dbReference type="Pfam" id="PF00611">
    <property type="entry name" value="FCH"/>
    <property type="match status" value="1"/>
</dbReference>
<accession>B0X740</accession>
<dbReference type="PANTHER" id="PTHR14166">
    <property type="entry name" value="SLIT-ROBO RHO GTPASE ACTIVATING PROTEIN"/>
    <property type="match status" value="1"/>
</dbReference>
<proteinExistence type="predicted"/>
<protein>
    <submittedName>
        <fullName evidence="3 4">Slit-robo rho GTPase activating protein 1,3</fullName>
    </submittedName>
</protein>
<keyword evidence="5" id="KW-1185">Reference proteome</keyword>
<dbReference type="VEuPathDB" id="VectorBase:CQUJHB014217"/>
<dbReference type="InterPro" id="IPR027267">
    <property type="entry name" value="AH/BAR_dom_sf"/>
</dbReference>
<dbReference type="eggNOG" id="KOG3565">
    <property type="taxonomic scope" value="Eukaryota"/>
</dbReference>
<organism>
    <name type="scientific">Culex quinquefasciatus</name>
    <name type="common">Southern house mosquito</name>
    <name type="synonym">Culex pungens</name>
    <dbReference type="NCBI Taxonomy" id="7176"/>
    <lineage>
        <taxon>Eukaryota</taxon>
        <taxon>Metazoa</taxon>
        <taxon>Ecdysozoa</taxon>
        <taxon>Arthropoda</taxon>
        <taxon>Hexapoda</taxon>
        <taxon>Insecta</taxon>
        <taxon>Pterygota</taxon>
        <taxon>Neoptera</taxon>
        <taxon>Endopterygota</taxon>
        <taxon>Diptera</taxon>
        <taxon>Nematocera</taxon>
        <taxon>Culicoidea</taxon>
        <taxon>Culicidae</taxon>
        <taxon>Culicinae</taxon>
        <taxon>Culicini</taxon>
        <taxon>Culex</taxon>
        <taxon>Culex</taxon>
    </lineage>
</organism>
<dbReference type="InterPro" id="IPR051627">
    <property type="entry name" value="SLIT-ROBO_RhoGAP"/>
</dbReference>
<dbReference type="AlphaFoldDB" id="B0X740"/>
<dbReference type="SUPFAM" id="SSF103657">
    <property type="entry name" value="BAR/IMD domain-like"/>
    <property type="match status" value="1"/>
</dbReference>
<dbReference type="VEuPathDB" id="VectorBase:CPIJ014917"/>
<evidence type="ECO:0000313" key="5">
    <source>
        <dbReference type="Proteomes" id="UP000002320"/>
    </source>
</evidence>
<gene>
    <name evidence="4" type="primary">6048559</name>
    <name evidence="3" type="ORF">CpipJ_CPIJ014917</name>
</gene>
<dbReference type="OrthoDB" id="5981864at2759"/>
<evidence type="ECO:0000256" key="1">
    <source>
        <dbReference type="ARBA" id="ARBA00023054"/>
    </source>
</evidence>
<dbReference type="InterPro" id="IPR001060">
    <property type="entry name" value="FCH_dom"/>
</dbReference>
<dbReference type="KEGG" id="cqu:CpipJ_CPIJ014917"/>
<dbReference type="EMBL" id="DS232436">
    <property type="protein sequence ID" value="EDS41734.1"/>
    <property type="molecule type" value="Genomic_DNA"/>
</dbReference>
<evidence type="ECO:0000313" key="4">
    <source>
        <dbReference type="EnsemblMetazoa" id="CPIJ014917-PA"/>
    </source>
</evidence>
<evidence type="ECO:0000259" key="2">
    <source>
        <dbReference type="Pfam" id="PF00611"/>
    </source>
</evidence>
<reference evidence="4" key="2">
    <citation type="submission" date="2021-02" db="UniProtKB">
        <authorList>
            <consortium name="EnsemblMetazoa"/>
        </authorList>
    </citation>
    <scope>IDENTIFICATION</scope>
    <source>
        <strain evidence="4">JHB</strain>
    </source>
</reference>
<reference evidence="3" key="1">
    <citation type="submission" date="2007-03" db="EMBL/GenBank/DDBJ databases">
        <title>Annotation of Culex pipiens quinquefasciatus.</title>
        <authorList>
            <consortium name="The Broad Institute Genome Sequencing Platform"/>
            <person name="Atkinson P.W."/>
            <person name="Hemingway J."/>
            <person name="Christensen B.M."/>
            <person name="Higgs S."/>
            <person name="Kodira C."/>
            <person name="Hannick L."/>
            <person name="Megy K."/>
            <person name="O'Leary S."/>
            <person name="Pearson M."/>
            <person name="Haas B.J."/>
            <person name="Mauceli E."/>
            <person name="Wortman J.R."/>
            <person name="Lee N.H."/>
            <person name="Guigo R."/>
            <person name="Stanke M."/>
            <person name="Alvarado L."/>
            <person name="Amedeo P."/>
            <person name="Antoine C.H."/>
            <person name="Arensburger P."/>
            <person name="Bidwell S.L."/>
            <person name="Crawford M."/>
            <person name="Camaro F."/>
            <person name="Devon K."/>
            <person name="Engels R."/>
            <person name="Hammond M."/>
            <person name="Howarth C."/>
            <person name="Koehrsen M."/>
            <person name="Lawson D."/>
            <person name="Montgomery P."/>
            <person name="Nene V."/>
            <person name="Nusbaum C."/>
            <person name="Puiu D."/>
            <person name="Romero-Severson J."/>
            <person name="Severson D.W."/>
            <person name="Shumway M."/>
            <person name="Sisk P."/>
            <person name="Stolte C."/>
            <person name="Zeng Q."/>
            <person name="Eisenstadt E."/>
            <person name="Fraser-Liggett C."/>
            <person name="Strausberg R."/>
            <person name="Galagan J."/>
            <person name="Birren B."/>
            <person name="Collins F.H."/>
        </authorList>
    </citation>
    <scope>NUCLEOTIDE SEQUENCE [LARGE SCALE GENOMIC DNA]</scope>
    <source>
        <strain evidence="3">JHB</strain>
    </source>
</reference>
<feature type="domain" description="FCH" evidence="2">
    <location>
        <begin position="29"/>
        <end position="77"/>
    </location>
</feature>
<dbReference type="Proteomes" id="UP000002320">
    <property type="component" value="Unassembled WGS sequence"/>
</dbReference>